<keyword evidence="2" id="KW-0521">NADP</keyword>
<dbReference type="Proteomes" id="UP000799444">
    <property type="component" value="Unassembled WGS sequence"/>
</dbReference>
<name>A0A9P4QYI4_9PLEO</name>
<accession>A0A9P4QYI4</accession>
<dbReference type="PANTHER" id="PTHR42748:SF26">
    <property type="entry name" value="NMRA-LIKE DOMAIN-CONTAINING PROTEIN"/>
    <property type="match status" value="1"/>
</dbReference>
<dbReference type="EMBL" id="ML996130">
    <property type="protein sequence ID" value="KAF2735962.1"/>
    <property type="molecule type" value="Genomic_DNA"/>
</dbReference>
<dbReference type="Pfam" id="PF05368">
    <property type="entry name" value="NmrA"/>
    <property type="match status" value="1"/>
</dbReference>
<sequence length="335" mass="36469">MSTKTIAIVGLTGNQGGSVADFFLNKPGYKVRGISRDPSKPSAQEWAQKGVEVVPGTLDDVDSLKAAFSGAQIIFGTTDFWTNFQQPSTHSLAAQQNRTPNEVAHDLEIQQGKTLIDAVAAHTQTVERFVLSTLSDTKKWSKGTITFNLHFDAKPPTKYYLESAFPALASKSSFLQLGSFASNWKTYGQGPRKQDDGTFCMEQPMRGDRKVPMVDVNADTGRFVDALVRAPAGTHMVGAGSVMSWDEFVGLWGARNGVVAAYRQVGREGMEEGMGSVGREMADMLEYIERFGYDGGDPSVVYPWDLGVGVEWTTMEEYIEKTDFSSVVGGEGVGK</sequence>
<dbReference type="Gene3D" id="3.40.50.720">
    <property type="entry name" value="NAD(P)-binding Rossmann-like Domain"/>
    <property type="match status" value="1"/>
</dbReference>
<evidence type="ECO:0000313" key="4">
    <source>
        <dbReference type="EMBL" id="KAF2735962.1"/>
    </source>
</evidence>
<dbReference type="GO" id="GO:0005634">
    <property type="term" value="C:nucleus"/>
    <property type="evidence" value="ECO:0007669"/>
    <property type="project" value="TreeGrafter"/>
</dbReference>
<proteinExistence type="inferred from homology"/>
<dbReference type="PANTHER" id="PTHR42748">
    <property type="entry name" value="NITROGEN METABOLITE REPRESSION PROTEIN NMRA FAMILY MEMBER"/>
    <property type="match status" value="1"/>
</dbReference>
<evidence type="ECO:0000256" key="2">
    <source>
        <dbReference type="ARBA" id="ARBA00022857"/>
    </source>
</evidence>
<gene>
    <name evidence="4" type="ORF">EJ04DRAFT_490763</name>
</gene>
<keyword evidence="5" id="KW-1185">Reference proteome</keyword>
<comment type="similarity">
    <text evidence="1">Belongs to the NmrA-type oxidoreductase family.</text>
</comment>
<feature type="domain" description="NmrA-like" evidence="3">
    <location>
        <begin position="3"/>
        <end position="319"/>
    </location>
</feature>
<evidence type="ECO:0000256" key="1">
    <source>
        <dbReference type="ARBA" id="ARBA00006328"/>
    </source>
</evidence>
<comment type="caution">
    <text evidence="4">The sequence shown here is derived from an EMBL/GenBank/DDBJ whole genome shotgun (WGS) entry which is preliminary data.</text>
</comment>
<evidence type="ECO:0000259" key="3">
    <source>
        <dbReference type="Pfam" id="PF05368"/>
    </source>
</evidence>
<dbReference type="AlphaFoldDB" id="A0A9P4QYI4"/>
<dbReference type="InterPro" id="IPR051164">
    <property type="entry name" value="NmrA-like_oxidored"/>
</dbReference>
<protein>
    <submittedName>
        <fullName evidence="4">NAD(P)-binding protein</fullName>
    </submittedName>
</protein>
<dbReference type="Gene3D" id="3.90.25.10">
    <property type="entry name" value="UDP-galactose 4-epimerase, domain 1"/>
    <property type="match status" value="1"/>
</dbReference>
<dbReference type="InterPro" id="IPR036291">
    <property type="entry name" value="NAD(P)-bd_dom_sf"/>
</dbReference>
<organism evidence="4 5">
    <name type="scientific">Polyplosphaeria fusca</name>
    <dbReference type="NCBI Taxonomy" id="682080"/>
    <lineage>
        <taxon>Eukaryota</taxon>
        <taxon>Fungi</taxon>
        <taxon>Dikarya</taxon>
        <taxon>Ascomycota</taxon>
        <taxon>Pezizomycotina</taxon>
        <taxon>Dothideomycetes</taxon>
        <taxon>Pleosporomycetidae</taxon>
        <taxon>Pleosporales</taxon>
        <taxon>Tetraplosphaeriaceae</taxon>
        <taxon>Polyplosphaeria</taxon>
    </lineage>
</organism>
<dbReference type="OrthoDB" id="3358371at2759"/>
<evidence type="ECO:0000313" key="5">
    <source>
        <dbReference type="Proteomes" id="UP000799444"/>
    </source>
</evidence>
<reference evidence="4" key="1">
    <citation type="journal article" date="2020" name="Stud. Mycol.">
        <title>101 Dothideomycetes genomes: a test case for predicting lifestyles and emergence of pathogens.</title>
        <authorList>
            <person name="Haridas S."/>
            <person name="Albert R."/>
            <person name="Binder M."/>
            <person name="Bloem J."/>
            <person name="Labutti K."/>
            <person name="Salamov A."/>
            <person name="Andreopoulos B."/>
            <person name="Baker S."/>
            <person name="Barry K."/>
            <person name="Bills G."/>
            <person name="Bluhm B."/>
            <person name="Cannon C."/>
            <person name="Castanera R."/>
            <person name="Culley D."/>
            <person name="Daum C."/>
            <person name="Ezra D."/>
            <person name="Gonzalez J."/>
            <person name="Henrissat B."/>
            <person name="Kuo A."/>
            <person name="Liang C."/>
            <person name="Lipzen A."/>
            <person name="Lutzoni F."/>
            <person name="Magnuson J."/>
            <person name="Mondo S."/>
            <person name="Nolan M."/>
            <person name="Ohm R."/>
            <person name="Pangilinan J."/>
            <person name="Park H.-J."/>
            <person name="Ramirez L."/>
            <person name="Alfaro M."/>
            <person name="Sun H."/>
            <person name="Tritt A."/>
            <person name="Yoshinaga Y."/>
            <person name="Zwiers L.-H."/>
            <person name="Turgeon B."/>
            <person name="Goodwin S."/>
            <person name="Spatafora J."/>
            <person name="Crous P."/>
            <person name="Grigoriev I."/>
        </authorList>
    </citation>
    <scope>NUCLEOTIDE SEQUENCE</scope>
    <source>
        <strain evidence="4">CBS 125425</strain>
    </source>
</reference>
<dbReference type="SUPFAM" id="SSF51735">
    <property type="entry name" value="NAD(P)-binding Rossmann-fold domains"/>
    <property type="match status" value="1"/>
</dbReference>
<dbReference type="InterPro" id="IPR008030">
    <property type="entry name" value="NmrA-like"/>
</dbReference>